<dbReference type="Gene3D" id="3.40.220.10">
    <property type="entry name" value="Leucine Aminopeptidase, subunit E, domain 1"/>
    <property type="match status" value="2"/>
</dbReference>
<keyword evidence="3" id="KW-0808">Transferase</keyword>
<dbReference type="InterPro" id="IPR052056">
    <property type="entry name" value="Mono-ARTD/PARP"/>
</dbReference>
<evidence type="ECO:0000256" key="1">
    <source>
        <dbReference type="ARBA" id="ARBA00004123"/>
    </source>
</evidence>
<reference evidence="6" key="1">
    <citation type="submission" date="2020-04" db="EMBL/GenBank/DDBJ databases">
        <authorList>
            <person name="Alioto T."/>
            <person name="Alioto T."/>
            <person name="Gomez Garrido J."/>
        </authorList>
    </citation>
    <scope>NUCLEOTIDE SEQUENCE</scope>
    <source>
        <strain evidence="6">A484AB</strain>
    </source>
</reference>
<dbReference type="GO" id="GO:0010629">
    <property type="term" value="P:negative regulation of gene expression"/>
    <property type="evidence" value="ECO:0007669"/>
    <property type="project" value="TreeGrafter"/>
</dbReference>
<evidence type="ECO:0000313" key="6">
    <source>
        <dbReference type="EMBL" id="CAB4035780.1"/>
    </source>
</evidence>
<dbReference type="InterPro" id="IPR043472">
    <property type="entry name" value="Macro_dom-like"/>
</dbReference>
<dbReference type="SUPFAM" id="SSF52949">
    <property type="entry name" value="Macro domain-like"/>
    <property type="match status" value="2"/>
</dbReference>
<keyword evidence="2" id="KW-0328">Glycosyltransferase</keyword>
<dbReference type="Proteomes" id="UP001152795">
    <property type="component" value="Unassembled WGS sequence"/>
</dbReference>
<accession>A0A6S7K246</accession>
<dbReference type="Pfam" id="PF01661">
    <property type="entry name" value="Macro"/>
    <property type="match status" value="1"/>
</dbReference>
<dbReference type="PANTHER" id="PTHR14453:SF67">
    <property type="entry name" value="POLY [ADP-RIBOSE] POLYMERASE"/>
    <property type="match status" value="1"/>
</dbReference>
<dbReference type="EMBL" id="CACRXK020021363">
    <property type="protein sequence ID" value="CAB4035780.1"/>
    <property type="molecule type" value="Genomic_DNA"/>
</dbReference>
<dbReference type="InterPro" id="IPR037197">
    <property type="entry name" value="WWE_dom_sf"/>
</dbReference>
<dbReference type="OrthoDB" id="6161610at2759"/>
<evidence type="ECO:0000256" key="5">
    <source>
        <dbReference type="ARBA" id="ARBA00023242"/>
    </source>
</evidence>
<comment type="subcellular location">
    <subcellularLocation>
        <location evidence="1">Nucleus</location>
    </subcellularLocation>
</comment>
<dbReference type="GO" id="GO:0005737">
    <property type="term" value="C:cytoplasm"/>
    <property type="evidence" value="ECO:0007669"/>
    <property type="project" value="TreeGrafter"/>
</dbReference>
<comment type="caution">
    <text evidence="6">The sequence shown here is derived from an EMBL/GenBank/DDBJ whole genome shotgun (WGS) entry which is preliminary data.</text>
</comment>
<evidence type="ECO:0000256" key="3">
    <source>
        <dbReference type="ARBA" id="ARBA00022679"/>
    </source>
</evidence>
<dbReference type="SMART" id="SM00506">
    <property type="entry name" value="A1pp"/>
    <property type="match status" value="1"/>
</dbReference>
<protein>
    <submittedName>
        <fullName evidence="6">Uncharacterized protein</fullName>
    </submittedName>
</protein>
<keyword evidence="7" id="KW-1185">Reference proteome</keyword>
<dbReference type="GO" id="GO:0003714">
    <property type="term" value="F:transcription corepressor activity"/>
    <property type="evidence" value="ECO:0007669"/>
    <property type="project" value="TreeGrafter"/>
</dbReference>
<keyword evidence="4" id="KW-0520">NAD</keyword>
<dbReference type="Gene3D" id="3.30.720.50">
    <property type="match status" value="1"/>
</dbReference>
<gene>
    <name evidence="6" type="ORF">PACLA_8A070138</name>
</gene>
<evidence type="ECO:0000256" key="4">
    <source>
        <dbReference type="ARBA" id="ARBA00023027"/>
    </source>
</evidence>
<dbReference type="AlphaFoldDB" id="A0A6S7K246"/>
<dbReference type="PANTHER" id="PTHR14453">
    <property type="entry name" value="PARP/ZINC FINGER CCCH TYPE DOMAIN CONTAINING PROTEIN"/>
    <property type="match status" value="1"/>
</dbReference>
<keyword evidence="5" id="KW-0539">Nucleus</keyword>
<evidence type="ECO:0000256" key="2">
    <source>
        <dbReference type="ARBA" id="ARBA00022676"/>
    </source>
</evidence>
<sequence length="572" mass="63494">MFLFCLKADVLVNSAHMNLNNPTACGRALLVRGGSCFQEACKPHIAIQPGNIITTESGNLLSKYVIHAVCRNLNRFKEPLPAQKFLCGLVGKILEKCHELGASSLAMPMIGTGQHGFPVEAVLQVIRNEINQLSSNKGAQLTLKDICIIVFQSKAEKRKTVPLQTKPEILVPPISASSSTEIPFGPVRICLCGGNGSQYEADAMMNLSSTNVRVATTAFQSTSIQQGDDGIDLCDSTREESMKQPPGTVLVTKANSGANVKYYVHSVPVSFDIFGLERVIKACLDAAKFFACHSAIILATEITSFSIAANECANAILNAIQIFSNTNFAMHIRVVTLDMDMMQIFLKAFEEKVEMQRTSVEFHESGQIGLMDGVVNDERSGNKILNIGRNDEVIFRVVGFRDNVTISIEKIEAYITRCKVRKCVKDAKTVNGFWKYNSVIKELSRGYEVFITLSAEEVSIEGMTQQVFECKDALIDFLNKHDEKERELRRLREISESVQWSYSDVNGTVLFDEILNGMVESEARVGNKNIKVPSMENTHEVVLDKMIIQERRTGRTELLARKHMENALGNFD</sequence>
<evidence type="ECO:0000313" key="7">
    <source>
        <dbReference type="Proteomes" id="UP001152795"/>
    </source>
</evidence>
<dbReference type="PROSITE" id="PS51154">
    <property type="entry name" value="MACRO"/>
    <property type="match status" value="1"/>
</dbReference>
<proteinExistence type="predicted"/>
<organism evidence="6 7">
    <name type="scientific">Paramuricea clavata</name>
    <name type="common">Red gorgonian</name>
    <name type="synonym">Violescent sea-whip</name>
    <dbReference type="NCBI Taxonomy" id="317549"/>
    <lineage>
        <taxon>Eukaryota</taxon>
        <taxon>Metazoa</taxon>
        <taxon>Cnidaria</taxon>
        <taxon>Anthozoa</taxon>
        <taxon>Octocorallia</taxon>
        <taxon>Malacalcyonacea</taxon>
        <taxon>Plexauridae</taxon>
        <taxon>Paramuricea</taxon>
    </lineage>
</organism>
<name>A0A6S7K246_PARCT</name>
<dbReference type="InterPro" id="IPR002589">
    <property type="entry name" value="Macro_dom"/>
</dbReference>
<dbReference type="GO" id="GO:0016757">
    <property type="term" value="F:glycosyltransferase activity"/>
    <property type="evidence" value="ECO:0007669"/>
    <property type="project" value="UniProtKB-KW"/>
</dbReference>
<dbReference type="GO" id="GO:0005634">
    <property type="term" value="C:nucleus"/>
    <property type="evidence" value="ECO:0007669"/>
    <property type="project" value="UniProtKB-SubCell"/>
</dbReference>